<name>A0ABX9A5U9_9SPHN</name>
<gene>
    <name evidence="1" type="ORF">K3136_02455</name>
</gene>
<reference evidence="1 2" key="1">
    <citation type="submission" date="2021-08" db="EMBL/GenBank/DDBJ databases">
        <title>Comparative Genomics Analysis of the Genus Qipengyuania Reveals Extensive Genetic Diversity and Metabolic Versatility, Including the Description of Fifteen Novel Species.</title>
        <authorList>
            <person name="Liu Y."/>
        </authorList>
    </citation>
    <scope>NUCLEOTIDE SEQUENCE [LARGE SCALE GENOMIC DNA]</scope>
    <source>
        <strain evidence="1 2">1NDH1</strain>
    </source>
</reference>
<sequence>MSVHFAAARCTTQSPLARALAKRPVAPAANDNADRNVAIDQSLRDALLHFAEHGLDAANDAARKASDAAGAGSDDEYRHWIGICGKLDGRLANQVASRGKTAEDLLIG</sequence>
<accession>A0ABX9A5U9</accession>
<organism evidence="1 2">
    <name type="scientific">Qipengyuania gelatinilytica</name>
    <dbReference type="NCBI Taxonomy" id="2867231"/>
    <lineage>
        <taxon>Bacteria</taxon>
        <taxon>Pseudomonadati</taxon>
        <taxon>Pseudomonadota</taxon>
        <taxon>Alphaproteobacteria</taxon>
        <taxon>Sphingomonadales</taxon>
        <taxon>Erythrobacteraceae</taxon>
        <taxon>Qipengyuania</taxon>
    </lineage>
</organism>
<keyword evidence="2" id="KW-1185">Reference proteome</keyword>
<evidence type="ECO:0000313" key="1">
    <source>
        <dbReference type="EMBL" id="QZD95609.1"/>
    </source>
</evidence>
<proteinExistence type="predicted"/>
<protein>
    <submittedName>
        <fullName evidence="1">Uncharacterized protein</fullName>
    </submittedName>
</protein>
<evidence type="ECO:0000313" key="2">
    <source>
        <dbReference type="Proteomes" id="UP000824321"/>
    </source>
</evidence>
<dbReference type="EMBL" id="CP081294">
    <property type="protein sequence ID" value="QZD95609.1"/>
    <property type="molecule type" value="Genomic_DNA"/>
</dbReference>
<dbReference type="Proteomes" id="UP000824321">
    <property type="component" value="Chromosome"/>
</dbReference>